<organism evidence="1">
    <name type="scientific">uncultured Caudovirales phage</name>
    <dbReference type="NCBI Taxonomy" id="2100421"/>
    <lineage>
        <taxon>Viruses</taxon>
        <taxon>Duplodnaviria</taxon>
        <taxon>Heunggongvirae</taxon>
        <taxon>Uroviricota</taxon>
        <taxon>Caudoviricetes</taxon>
        <taxon>Peduoviridae</taxon>
        <taxon>Maltschvirus</taxon>
        <taxon>Maltschvirus maltsch</taxon>
    </lineage>
</organism>
<proteinExistence type="predicted"/>
<name>A0A6J5MUK8_9CAUD</name>
<accession>A0A6J5MUK8</accession>
<dbReference type="EMBL" id="LR796503">
    <property type="protein sequence ID" value="CAB4148630.1"/>
    <property type="molecule type" value="Genomic_DNA"/>
</dbReference>
<reference evidence="1" key="1">
    <citation type="submission" date="2020-04" db="EMBL/GenBank/DDBJ databases">
        <authorList>
            <person name="Chiriac C."/>
            <person name="Salcher M."/>
            <person name="Ghai R."/>
            <person name="Kavagutti S V."/>
        </authorList>
    </citation>
    <scope>NUCLEOTIDE SEQUENCE</scope>
</reference>
<evidence type="ECO:0000313" key="1">
    <source>
        <dbReference type="EMBL" id="CAB4148630.1"/>
    </source>
</evidence>
<gene>
    <name evidence="1" type="ORF">UFOVP537_14</name>
</gene>
<sequence length="64" mass="6961">MNKKTLAIIESYGRSAFVCLATVYVTNPEGSLQDIWKAFLVAFAAPILRAINPNDEAFGIGSKK</sequence>
<protein>
    <submittedName>
        <fullName evidence="1">Uncharacterized protein</fullName>
    </submittedName>
</protein>